<dbReference type="InterPro" id="IPR012349">
    <property type="entry name" value="Split_barrel_FMN-bd"/>
</dbReference>
<dbReference type="Proteomes" id="UP000095454">
    <property type="component" value="Unassembled WGS sequence"/>
</dbReference>
<gene>
    <name evidence="3" type="primary">hrb</name>
    <name evidence="3" type="ORF">ERS852514_01192</name>
</gene>
<evidence type="ECO:0000313" key="3">
    <source>
        <dbReference type="EMBL" id="CUP13726.1"/>
    </source>
</evidence>
<evidence type="ECO:0000256" key="1">
    <source>
        <dbReference type="ARBA" id="ARBA00023002"/>
    </source>
</evidence>
<evidence type="ECO:0000259" key="2">
    <source>
        <dbReference type="SMART" id="SM00903"/>
    </source>
</evidence>
<reference evidence="3 4" key="1">
    <citation type="submission" date="2015-09" db="EMBL/GenBank/DDBJ databases">
        <authorList>
            <consortium name="Pathogen Informatics"/>
        </authorList>
    </citation>
    <scope>NUCLEOTIDE SEQUENCE [LARGE SCALE GENOMIC DNA]</scope>
    <source>
        <strain evidence="3 4">2789STDY5834902</strain>
    </source>
</reference>
<evidence type="ECO:0000313" key="4">
    <source>
        <dbReference type="Proteomes" id="UP000095454"/>
    </source>
</evidence>
<dbReference type="Gene3D" id="2.30.110.10">
    <property type="entry name" value="Electron Transport, Fmn-binding Protein, Chain A"/>
    <property type="match status" value="1"/>
</dbReference>
<name>A0A174KTG7_9ACTN</name>
<dbReference type="PANTHER" id="PTHR30466:SF1">
    <property type="entry name" value="FMN REDUCTASE (NADH) RUTF"/>
    <property type="match status" value="1"/>
</dbReference>
<dbReference type="GO" id="GO:0042602">
    <property type="term" value="F:riboflavin reductase (NADPH) activity"/>
    <property type="evidence" value="ECO:0007669"/>
    <property type="project" value="TreeGrafter"/>
</dbReference>
<feature type="domain" description="Flavin reductase like" evidence="2">
    <location>
        <begin position="29"/>
        <end position="175"/>
    </location>
</feature>
<dbReference type="PANTHER" id="PTHR30466">
    <property type="entry name" value="FLAVIN REDUCTASE"/>
    <property type="match status" value="1"/>
</dbReference>
<dbReference type="Pfam" id="PF01613">
    <property type="entry name" value="Flavin_Reduct"/>
    <property type="match status" value="1"/>
</dbReference>
<accession>A0A174KTG7</accession>
<dbReference type="InterPro" id="IPR050268">
    <property type="entry name" value="NADH-dep_flavin_reductase"/>
</dbReference>
<dbReference type="SMART" id="SM00903">
    <property type="entry name" value="Flavin_Reduct"/>
    <property type="match status" value="1"/>
</dbReference>
<dbReference type="InterPro" id="IPR002563">
    <property type="entry name" value="Flavin_Rdtase-like_dom"/>
</dbReference>
<proteinExistence type="predicted"/>
<dbReference type="EMBL" id="CZAQ01000018">
    <property type="protein sequence ID" value="CUP13726.1"/>
    <property type="molecule type" value="Genomic_DNA"/>
</dbReference>
<dbReference type="SUPFAM" id="SSF50475">
    <property type="entry name" value="FMN-binding split barrel"/>
    <property type="match status" value="1"/>
</dbReference>
<dbReference type="GO" id="GO:0010181">
    <property type="term" value="F:FMN binding"/>
    <property type="evidence" value="ECO:0007669"/>
    <property type="project" value="InterPro"/>
</dbReference>
<protein>
    <submittedName>
        <fullName evidence="3">Nitric oxide reductase NADH:FprA oxidoreductase</fullName>
    </submittedName>
</protein>
<organism evidence="3 4">
    <name type="scientific">Collinsella aerofaciens</name>
    <dbReference type="NCBI Taxonomy" id="74426"/>
    <lineage>
        <taxon>Bacteria</taxon>
        <taxon>Bacillati</taxon>
        <taxon>Actinomycetota</taxon>
        <taxon>Coriobacteriia</taxon>
        <taxon>Coriobacteriales</taxon>
        <taxon>Coriobacteriaceae</taxon>
        <taxon>Collinsella</taxon>
    </lineage>
</organism>
<keyword evidence="1" id="KW-0560">Oxidoreductase</keyword>
<dbReference type="AlphaFoldDB" id="A0A174KTG7"/>
<sequence>MGAAFFVGTYIHEVPTRVRGVIVMDKTAFFTMPSGLYVVSAAADGLRAGCVINTAVQVTSMPPRISVAVNKDNVTSGVIASAKAFALTVIDQTADMLYIGNFGFRTSSDYDKFAKYETRETALGMPYVPEHAAALFSCHLIDTVDVGTHLLFIGEVEDAERLSDETPLTYDYYHKVLKGKTPPKASSYQG</sequence>